<keyword evidence="2" id="KW-0472">Membrane</keyword>
<protein>
    <submittedName>
        <fullName evidence="3">Uncharacterized protein</fullName>
    </submittedName>
</protein>
<sequence length="469" mass="54531">MMERQDVQIPIEQQPELSNDDKGLINKLDSARQRIRSGAQGVTKDDQQMIKIQRVPKIMLQKGNFEEYFAPRELAIGPLHSKTRRLRKKDLKHRLAAKFIADSDQTAETLLKEIKKNIPEIKQRFEKKVINNTSYDDDKLARMLFLDGCSVLQFIYSYVNDDLKGFEINSGQAAWIRHDLFLLENQIPFRVLIVLMNLSVHTMKLVKNIYRFIFMNIMAPVNYYSHRRHVRYLSRLGSNKLFIGNKEPVHLLDLLRSELLFEDGRDITAQGHAGKVQDPLFSDYRRSFRNVQDLRAVGIKLKPRYTSGLRSVSFSSRFFIFGRLKLPPLIVDDSTARKLLNLVAYEMCPDNYKTNYAVTSYLSFLDSLIDSEQDVKDLRSAHVLRNHLSSDAEVAQLFNTIGSHLVPHDTYFEVKNEIQRHYERRVVVWIAQFYKDHFRSPWTILALLAAATALIFTAIQAYYAVNPKK</sequence>
<keyword evidence="2" id="KW-0812">Transmembrane</keyword>
<feature type="transmembrane region" description="Helical" evidence="2">
    <location>
        <begin position="442"/>
        <end position="463"/>
    </location>
</feature>
<feature type="region of interest" description="Disordered" evidence="1">
    <location>
        <begin position="1"/>
        <end position="23"/>
    </location>
</feature>
<keyword evidence="2" id="KW-1133">Transmembrane helix</keyword>
<proteinExistence type="predicted"/>
<evidence type="ECO:0000256" key="1">
    <source>
        <dbReference type="SAM" id="MobiDB-lite"/>
    </source>
</evidence>
<dbReference type="Pfam" id="PF03140">
    <property type="entry name" value="DUF247"/>
    <property type="match status" value="1"/>
</dbReference>
<dbReference type="EMBL" id="JXTC01000357">
    <property type="protein sequence ID" value="PON61222.1"/>
    <property type="molecule type" value="Genomic_DNA"/>
</dbReference>
<evidence type="ECO:0000256" key="2">
    <source>
        <dbReference type="SAM" id="Phobius"/>
    </source>
</evidence>
<reference evidence="4" key="1">
    <citation type="submission" date="2016-06" db="EMBL/GenBank/DDBJ databases">
        <title>Parallel loss of symbiosis genes in relatives of nitrogen-fixing non-legume Parasponia.</title>
        <authorList>
            <person name="Van Velzen R."/>
            <person name="Holmer R."/>
            <person name="Bu F."/>
            <person name="Rutten L."/>
            <person name="Van Zeijl A."/>
            <person name="Liu W."/>
            <person name="Santuari L."/>
            <person name="Cao Q."/>
            <person name="Sharma T."/>
            <person name="Shen D."/>
            <person name="Roswanjaya Y."/>
            <person name="Wardhani T."/>
            <person name="Kalhor M.S."/>
            <person name="Jansen J."/>
            <person name="Van den Hoogen J."/>
            <person name="Gungor B."/>
            <person name="Hartog M."/>
            <person name="Hontelez J."/>
            <person name="Verver J."/>
            <person name="Yang W.-C."/>
            <person name="Schijlen E."/>
            <person name="Repin R."/>
            <person name="Schilthuizen M."/>
            <person name="Schranz E."/>
            <person name="Heidstra R."/>
            <person name="Miyata K."/>
            <person name="Fedorova E."/>
            <person name="Kohlen W."/>
            <person name="Bisseling T."/>
            <person name="Smit S."/>
            <person name="Geurts R."/>
        </authorList>
    </citation>
    <scope>NUCLEOTIDE SEQUENCE [LARGE SCALE GENOMIC DNA]</scope>
    <source>
        <strain evidence="4">cv. RG33-2</strain>
    </source>
</reference>
<dbReference type="PANTHER" id="PTHR31549:SF191">
    <property type="entry name" value="DUF247 DOMAIN PROTEIN"/>
    <property type="match status" value="1"/>
</dbReference>
<name>A0A2P5CJK2_TREOI</name>
<evidence type="ECO:0000313" key="4">
    <source>
        <dbReference type="Proteomes" id="UP000237000"/>
    </source>
</evidence>
<dbReference type="STRING" id="63057.A0A2P5CJK2"/>
<dbReference type="Proteomes" id="UP000237000">
    <property type="component" value="Unassembled WGS sequence"/>
</dbReference>
<keyword evidence="4" id="KW-1185">Reference proteome</keyword>
<evidence type="ECO:0000313" key="3">
    <source>
        <dbReference type="EMBL" id="PON61222.1"/>
    </source>
</evidence>
<dbReference type="AlphaFoldDB" id="A0A2P5CJK2"/>
<comment type="caution">
    <text evidence="3">The sequence shown here is derived from an EMBL/GenBank/DDBJ whole genome shotgun (WGS) entry which is preliminary data.</text>
</comment>
<dbReference type="OrthoDB" id="1849062at2759"/>
<dbReference type="InParanoid" id="A0A2P5CJK2"/>
<gene>
    <name evidence="3" type="ORF">TorRG33x02_282430</name>
</gene>
<dbReference type="PANTHER" id="PTHR31549">
    <property type="entry name" value="PROTEIN, PUTATIVE (DUF247)-RELATED-RELATED"/>
    <property type="match status" value="1"/>
</dbReference>
<organism evidence="3 4">
    <name type="scientific">Trema orientale</name>
    <name type="common">Charcoal tree</name>
    <name type="synonym">Celtis orientalis</name>
    <dbReference type="NCBI Taxonomy" id="63057"/>
    <lineage>
        <taxon>Eukaryota</taxon>
        <taxon>Viridiplantae</taxon>
        <taxon>Streptophyta</taxon>
        <taxon>Embryophyta</taxon>
        <taxon>Tracheophyta</taxon>
        <taxon>Spermatophyta</taxon>
        <taxon>Magnoliopsida</taxon>
        <taxon>eudicotyledons</taxon>
        <taxon>Gunneridae</taxon>
        <taxon>Pentapetalae</taxon>
        <taxon>rosids</taxon>
        <taxon>fabids</taxon>
        <taxon>Rosales</taxon>
        <taxon>Cannabaceae</taxon>
        <taxon>Trema</taxon>
    </lineage>
</organism>
<accession>A0A2P5CJK2</accession>
<dbReference type="InterPro" id="IPR004158">
    <property type="entry name" value="DUF247_pln"/>
</dbReference>